<dbReference type="InterPro" id="IPR012337">
    <property type="entry name" value="RNaseH-like_sf"/>
</dbReference>
<dbReference type="Pfam" id="PF13456">
    <property type="entry name" value="RVT_3"/>
    <property type="match status" value="1"/>
</dbReference>
<gene>
    <name evidence="4" type="ORF">Ahy_Scaffold6g108179</name>
</gene>
<feature type="region of interest" description="Disordered" evidence="2">
    <location>
        <begin position="1"/>
        <end position="25"/>
    </location>
</feature>
<dbReference type="InterPro" id="IPR001878">
    <property type="entry name" value="Znf_CCHC"/>
</dbReference>
<proteinExistence type="predicted"/>
<evidence type="ECO:0000256" key="1">
    <source>
        <dbReference type="PROSITE-ProRule" id="PRU00047"/>
    </source>
</evidence>
<name>A0A444WPJ4_ARAHY</name>
<dbReference type="InterPro" id="IPR025836">
    <property type="entry name" value="Zn_knuckle_CX2CX4HX4C"/>
</dbReference>
<dbReference type="InterPro" id="IPR040256">
    <property type="entry name" value="At4g02000-like"/>
</dbReference>
<keyword evidence="1" id="KW-0863">Zinc-finger</keyword>
<dbReference type="EMBL" id="SDMP01000026">
    <property type="protein sequence ID" value="RYQ79436.1"/>
    <property type="molecule type" value="Genomic_DNA"/>
</dbReference>
<dbReference type="Pfam" id="PF14111">
    <property type="entry name" value="DUF4283"/>
    <property type="match status" value="1"/>
</dbReference>
<evidence type="ECO:0000256" key="2">
    <source>
        <dbReference type="SAM" id="MobiDB-lite"/>
    </source>
</evidence>
<evidence type="ECO:0000313" key="4">
    <source>
        <dbReference type="EMBL" id="RYQ79436.1"/>
    </source>
</evidence>
<dbReference type="PROSITE" id="PS50158">
    <property type="entry name" value="ZF_CCHC"/>
    <property type="match status" value="1"/>
</dbReference>
<dbReference type="GO" id="GO:0008270">
    <property type="term" value="F:zinc ion binding"/>
    <property type="evidence" value="ECO:0007669"/>
    <property type="project" value="UniProtKB-KW"/>
</dbReference>
<feature type="domain" description="CCHC-type" evidence="3">
    <location>
        <begin position="213"/>
        <end position="226"/>
    </location>
</feature>
<feature type="compositionally biased region" description="Basic and acidic residues" evidence="2">
    <location>
        <begin position="1"/>
        <end position="14"/>
    </location>
</feature>
<keyword evidence="1" id="KW-0862">Zinc</keyword>
<feature type="region of interest" description="Disordered" evidence="2">
    <location>
        <begin position="326"/>
        <end position="353"/>
    </location>
</feature>
<reference evidence="4 5" key="1">
    <citation type="submission" date="2019-01" db="EMBL/GenBank/DDBJ databases">
        <title>Sequencing of cultivated peanut Arachis hypogaea provides insights into genome evolution and oil improvement.</title>
        <authorList>
            <person name="Chen X."/>
        </authorList>
    </citation>
    <scope>NUCLEOTIDE SEQUENCE [LARGE SCALE GENOMIC DNA]</scope>
    <source>
        <strain evidence="5">cv. Fuhuasheng</strain>
        <tissue evidence="4">Leaves</tissue>
    </source>
</reference>
<evidence type="ECO:0000313" key="5">
    <source>
        <dbReference type="Proteomes" id="UP000289738"/>
    </source>
</evidence>
<evidence type="ECO:0000259" key="3">
    <source>
        <dbReference type="PROSITE" id="PS50158"/>
    </source>
</evidence>
<dbReference type="GO" id="GO:0003676">
    <property type="term" value="F:nucleic acid binding"/>
    <property type="evidence" value="ECO:0007669"/>
    <property type="project" value="InterPro"/>
</dbReference>
<feature type="compositionally biased region" description="Basic and acidic residues" evidence="2">
    <location>
        <begin position="329"/>
        <end position="350"/>
    </location>
</feature>
<dbReference type="GO" id="GO:0004523">
    <property type="term" value="F:RNA-DNA hybrid ribonuclease activity"/>
    <property type="evidence" value="ECO:0007669"/>
    <property type="project" value="InterPro"/>
</dbReference>
<keyword evidence="1" id="KW-0479">Metal-binding</keyword>
<dbReference type="InterPro" id="IPR044730">
    <property type="entry name" value="RNase_H-like_dom_plant"/>
</dbReference>
<dbReference type="Pfam" id="PF14392">
    <property type="entry name" value="zf-CCHC_4"/>
    <property type="match status" value="1"/>
</dbReference>
<dbReference type="Gene3D" id="3.30.420.10">
    <property type="entry name" value="Ribonuclease H-like superfamily/Ribonuclease H"/>
    <property type="match status" value="1"/>
</dbReference>
<dbReference type="PANTHER" id="PTHR31286">
    <property type="entry name" value="GLYCINE-RICH CELL WALL STRUCTURAL PROTEIN 1.8-LIKE"/>
    <property type="match status" value="1"/>
</dbReference>
<dbReference type="InterPro" id="IPR002156">
    <property type="entry name" value="RNaseH_domain"/>
</dbReference>
<protein>
    <recommendedName>
        <fullName evidence="3">CCHC-type domain-containing protein</fullName>
    </recommendedName>
</protein>
<sequence>MEETRHEIEEENTRTRSNTTEEEEEVLEYEEEDIEEGVEKCNHSLVEKLVTDKNINPTWVQTAMFNIWRRPEDFKMVEIRPKLFQFFFHKEIDMRRVLKGNPWMFRNSWLLIKKWERGVNPAEMDFSRTEIKLQIWNMPEHCKTTTLGRKIAARVGEVMECNVFSAGLGKGNFLKASVMIRIEDPLKEGLNMGSKQDGLTKVEFKYERLPTFCYFCGRIGHDVANCEIAEAEEEHTSGSKKGLGAWLRADIIGNKVEHSTEQERPTKMGDKETEKGTQQGKGEVLEKMAKLTMKEKSQQCIEYKEGSKVSNREKAPHQTAEVEIITIKETNKEATDHGEEDKKRKESQENKRRRKRPNIFIFEEMWLQNQECKEETIRWREDIIKQNFFHFEAEQILNIPLDQNQQEDCYYWKESKNGEYEVKKAYHLICSQPQNHAQDCTWTQRFWFASPFNLRTERAQNHSIGAWIEESLNQIGKGKRGLFLECLHVIWWGRNKLIFEDKKIDIQELVNRATLRYHEFTVMSRPTENFTAEPPPGSRSLMCWVPPEPNIFKLNVDAAISNEGANGGGAVIRNSEGEIMVAATWSFSTTSIIEAEATACLLGLNLALDCCFFDLALEGDNIDVIRALKGNDTHRNYFGILVSNCKQALGKFRFVHISHVKREGNR</sequence>
<organism evidence="4 5">
    <name type="scientific">Arachis hypogaea</name>
    <name type="common">Peanut</name>
    <dbReference type="NCBI Taxonomy" id="3818"/>
    <lineage>
        <taxon>Eukaryota</taxon>
        <taxon>Viridiplantae</taxon>
        <taxon>Streptophyta</taxon>
        <taxon>Embryophyta</taxon>
        <taxon>Tracheophyta</taxon>
        <taxon>Spermatophyta</taxon>
        <taxon>Magnoliopsida</taxon>
        <taxon>eudicotyledons</taxon>
        <taxon>Gunneridae</taxon>
        <taxon>Pentapetalae</taxon>
        <taxon>rosids</taxon>
        <taxon>fabids</taxon>
        <taxon>Fabales</taxon>
        <taxon>Fabaceae</taxon>
        <taxon>Papilionoideae</taxon>
        <taxon>50 kb inversion clade</taxon>
        <taxon>dalbergioids sensu lato</taxon>
        <taxon>Dalbergieae</taxon>
        <taxon>Pterocarpus clade</taxon>
        <taxon>Arachis</taxon>
    </lineage>
</organism>
<dbReference type="AlphaFoldDB" id="A0A444WPJ4"/>
<dbReference type="PANTHER" id="PTHR31286:SF167">
    <property type="entry name" value="OS09G0268800 PROTEIN"/>
    <property type="match status" value="1"/>
</dbReference>
<dbReference type="InterPro" id="IPR036397">
    <property type="entry name" value="RNaseH_sf"/>
</dbReference>
<dbReference type="CDD" id="cd06222">
    <property type="entry name" value="RNase_H_like"/>
    <property type="match status" value="1"/>
</dbReference>
<dbReference type="InterPro" id="IPR025558">
    <property type="entry name" value="DUF4283"/>
</dbReference>
<feature type="region of interest" description="Disordered" evidence="2">
    <location>
        <begin position="256"/>
        <end position="281"/>
    </location>
</feature>
<dbReference type="Proteomes" id="UP000289738">
    <property type="component" value="Unassembled WGS sequence"/>
</dbReference>
<comment type="caution">
    <text evidence="4">The sequence shown here is derived from an EMBL/GenBank/DDBJ whole genome shotgun (WGS) entry which is preliminary data.</text>
</comment>
<dbReference type="SUPFAM" id="SSF53098">
    <property type="entry name" value="Ribonuclease H-like"/>
    <property type="match status" value="1"/>
</dbReference>
<feature type="compositionally biased region" description="Basic and acidic residues" evidence="2">
    <location>
        <begin position="256"/>
        <end position="275"/>
    </location>
</feature>
<keyword evidence="5" id="KW-1185">Reference proteome</keyword>
<accession>A0A444WPJ4</accession>